<dbReference type="Proteomes" id="UP000253046">
    <property type="component" value="Unassembled WGS sequence"/>
</dbReference>
<evidence type="ECO:0000256" key="2">
    <source>
        <dbReference type="ARBA" id="ARBA00022475"/>
    </source>
</evidence>
<dbReference type="AlphaFoldDB" id="A0A366I6J0"/>
<sequence>MTKDNYAVADVETIKRWSPVWIVPIVTVLIGAWILFYHFSHQGPQITLVTSNAEGLEAGKTMIKSRSVDVGVVESVMLSDDLHQVEIKARLHDGMDKLLKEDSAFWVVKPQVGRAGVSGLETLLSGAYIELQPGSQVREKREFALLDTPPLASPDAKGIRVILDSEQAGQLNVGDPVLFRGYRVGSVETSEFDPQARKMRYQLFIAAPNDTLVTTNVRFWKDSGVAFDMSAQGMRVEMGSLATLFSGGVSFDVPTGWDVGNPAEQRAQYRLFDSQRSIQDSLYTEYKEYLVFFGESIRGLQAGAPVEFRGIRLGTVVEAPFFPKDWRQNINDDYRIPVLIRIEPDRFDKKIGGDFDFEQHLSRAQPLGLRAALKSANLLTGALYIDFDFYPKEKRDQKLANIDGYPVLPTIDGGLSQIQQKLMSVLDKINGLPLNPMVAEATQTLAESQATLREMQKTLASLNQITSSKAMQDLPQDMQQTLRELNRSMKGFQPGSPAYNNMVADMQRLDQVLRELQPVLRTLNEKSNALIFEAPAGKDPQPKRAK</sequence>
<gene>
    <name evidence="10" type="ORF">DES54_11570</name>
</gene>
<evidence type="ECO:0000256" key="8">
    <source>
        <dbReference type="SAM" id="Phobius"/>
    </source>
</evidence>
<feature type="domain" description="Mce/MlaD" evidence="9">
    <location>
        <begin position="289"/>
        <end position="389"/>
    </location>
</feature>
<dbReference type="PANTHER" id="PTHR30462">
    <property type="entry name" value="INTERMEMBRANE TRANSPORT PROTEIN PQIB-RELATED"/>
    <property type="match status" value="1"/>
</dbReference>
<dbReference type="InterPro" id="IPR051800">
    <property type="entry name" value="PqiA-PqiB_transport"/>
</dbReference>
<feature type="domain" description="Mce/MlaD" evidence="9">
    <location>
        <begin position="158"/>
        <end position="218"/>
    </location>
</feature>
<feature type="transmembrane region" description="Helical" evidence="8">
    <location>
        <begin position="20"/>
        <end position="39"/>
    </location>
</feature>
<evidence type="ECO:0000313" key="10">
    <source>
        <dbReference type="EMBL" id="RBP62733.1"/>
    </source>
</evidence>
<dbReference type="RefSeq" id="WP_113866516.1">
    <property type="nucleotide sequence ID" value="NZ_AGJP01000001.1"/>
</dbReference>
<feature type="domain" description="Mce/MlaD" evidence="9">
    <location>
        <begin position="43"/>
        <end position="134"/>
    </location>
</feature>
<evidence type="ECO:0000256" key="1">
    <source>
        <dbReference type="ARBA" id="ARBA00004533"/>
    </source>
</evidence>
<protein>
    <submittedName>
        <fullName evidence="10">Paraquat-inducible protein B</fullName>
    </submittedName>
</protein>
<evidence type="ECO:0000256" key="6">
    <source>
        <dbReference type="ARBA" id="ARBA00023136"/>
    </source>
</evidence>
<feature type="coiled-coil region" evidence="7">
    <location>
        <begin position="438"/>
        <end position="465"/>
    </location>
</feature>
<evidence type="ECO:0000259" key="9">
    <source>
        <dbReference type="Pfam" id="PF02470"/>
    </source>
</evidence>
<keyword evidence="5 8" id="KW-1133">Transmembrane helix</keyword>
<keyword evidence="6 8" id="KW-0472">Membrane</keyword>
<comment type="subcellular location">
    <subcellularLocation>
        <location evidence="1">Cell inner membrane</location>
    </subcellularLocation>
</comment>
<evidence type="ECO:0000256" key="4">
    <source>
        <dbReference type="ARBA" id="ARBA00022692"/>
    </source>
</evidence>
<comment type="caution">
    <text evidence="10">The sequence shown here is derived from an EMBL/GenBank/DDBJ whole genome shotgun (WGS) entry which is preliminary data.</text>
</comment>
<name>A0A366I6J0_9GAMM</name>
<dbReference type="GO" id="GO:0005886">
    <property type="term" value="C:plasma membrane"/>
    <property type="evidence" value="ECO:0007669"/>
    <property type="project" value="UniProtKB-SubCell"/>
</dbReference>
<keyword evidence="11" id="KW-1185">Reference proteome</keyword>
<evidence type="ECO:0000256" key="3">
    <source>
        <dbReference type="ARBA" id="ARBA00022519"/>
    </source>
</evidence>
<organism evidence="10 11">
    <name type="scientific">Brenneria salicis ATCC 15712 = DSM 30166</name>
    <dbReference type="NCBI Taxonomy" id="714314"/>
    <lineage>
        <taxon>Bacteria</taxon>
        <taxon>Pseudomonadati</taxon>
        <taxon>Pseudomonadota</taxon>
        <taxon>Gammaproteobacteria</taxon>
        <taxon>Enterobacterales</taxon>
        <taxon>Pectobacteriaceae</taxon>
        <taxon>Brenneria</taxon>
    </lineage>
</organism>
<dbReference type="OrthoDB" id="9806984at2"/>
<dbReference type="NCBIfam" id="NF008070">
    <property type="entry name" value="PRK10807.1"/>
    <property type="match status" value="1"/>
</dbReference>
<keyword evidence="4 8" id="KW-0812">Transmembrane</keyword>
<dbReference type="InterPro" id="IPR003399">
    <property type="entry name" value="Mce/MlaD"/>
</dbReference>
<dbReference type="Pfam" id="PF02470">
    <property type="entry name" value="MlaD"/>
    <property type="match status" value="3"/>
</dbReference>
<keyword evidence="3" id="KW-0997">Cell inner membrane</keyword>
<dbReference type="PANTHER" id="PTHR30462:SF2">
    <property type="entry name" value="INTERMEMBRANE TRANSPORT PROTEIN PQIB"/>
    <property type="match status" value="1"/>
</dbReference>
<reference evidence="10 11" key="1">
    <citation type="submission" date="2018-06" db="EMBL/GenBank/DDBJ databases">
        <title>Genomic Encyclopedia of Type Strains, Phase IV (KMG-IV): sequencing the most valuable type-strain genomes for metagenomic binning, comparative biology and taxonomic classification.</title>
        <authorList>
            <person name="Goeker M."/>
        </authorList>
    </citation>
    <scope>NUCLEOTIDE SEQUENCE [LARGE SCALE GENOMIC DNA]</scope>
    <source>
        <strain evidence="10 11">DSM 30166</strain>
    </source>
</reference>
<accession>A0A366I6J0</accession>
<evidence type="ECO:0000313" key="11">
    <source>
        <dbReference type="Proteomes" id="UP000253046"/>
    </source>
</evidence>
<keyword evidence="7" id="KW-0175">Coiled coil</keyword>
<evidence type="ECO:0000256" key="7">
    <source>
        <dbReference type="SAM" id="Coils"/>
    </source>
</evidence>
<dbReference type="EMBL" id="QNRY01000015">
    <property type="protein sequence ID" value="RBP62733.1"/>
    <property type="molecule type" value="Genomic_DNA"/>
</dbReference>
<evidence type="ECO:0000256" key="5">
    <source>
        <dbReference type="ARBA" id="ARBA00022989"/>
    </source>
</evidence>
<keyword evidence="2" id="KW-1003">Cell membrane</keyword>
<proteinExistence type="predicted"/>